<feature type="signal peptide" evidence="13">
    <location>
        <begin position="1"/>
        <end position="20"/>
    </location>
</feature>
<feature type="region of interest" description="Disordered" evidence="12">
    <location>
        <begin position="247"/>
        <end position="319"/>
    </location>
</feature>
<organism evidence="15 16">
    <name type="scientific">Colletotrichum plurivorum</name>
    <dbReference type="NCBI Taxonomy" id="2175906"/>
    <lineage>
        <taxon>Eukaryota</taxon>
        <taxon>Fungi</taxon>
        <taxon>Dikarya</taxon>
        <taxon>Ascomycota</taxon>
        <taxon>Pezizomycotina</taxon>
        <taxon>Sordariomycetes</taxon>
        <taxon>Hypocreomycetidae</taxon>
        <taxon>Glomerellales</taxon>
        <taxon>Glomerellaceae</taxon>
        <taxon>Colletotrichum</taxon>
        <taxon>Colletotrichum orchidearum species complex</taxon>
    </lineage>
</organism>
<evidence type="ECO:0000256" key="7">
    <source>
        <dbReference type="ARBA" id="ARBA00023277"/>
    </source>
</evidence>
<keyword evidence="16" id="KW-1185">Reference proteome</keyword>
<comment type="similarity">
    <text evidence="9">Belongs to the polysaccharide monooxygenase AA9 family.</text>
</comment>
<gene>
    <name evidence="15" type="ORF">CPLU01_04805</name>
</gene>
<evidence type="ECO:0000256" key="4">
    <source>
        <dbReference type="ARBA" id="ARBA00022729"/>
    </source>
</evidence>
<evidence type="ECO:0000256" key="8">
    <source>
        <dbReference type="ARBA" id="ARBA00023326"/>
    </source>
</evidence>
<comment type="catalytic activity">
    <reaction evidence="10">
        <text>[(1-&gt;4)-beta-D-glucosyl]n+m + reduced acceptor + O2 = 4-dehydro-beta-D-glucosyl-[(1-&gt;4)-beta-D-glucosyl]n-1 + [(1-&gt;4)-beta-D-glucosyl]m + acceptor + H2O.</text>
        <dbReference type="EC" id="1.14.99.56"/>
    </reaction>
</comment>
<keyword evidence="3" id="KW-0964">Secreted</keyword>
<comment type="caution">
    <text evidence="15">The sequence shown here is derived from an EMBL/GenBank/DDBJ whole genome shotgun (WGS) entry which is preliminary data.</text>
</comment>
<evidence type="ECO:0000256" key="12">
    <source>
        <dbReference type="SAM" id="MobiDB-lite"/>
    </source>
</evidence>
<evidence type="ECO:0000256" key="5">
    <source>
        <dbReference type="ARBA" id="ARBA00023001"/>
    </source>
</evidence>
<feature type="compositionally biased region" description="Basic residues" evidence="12">
    <location>
        <begin position="305"/>
        <end position="319"/>
    </location>
</feature>
<comment type="cofactor">
    <cofactor evidence="1">
        <name>Cu(2+)</name>
        <dbReference type="ChEBI" id="CHEBI:29036"/>
    </cofactor>
</comment>
<dbReference type="EMBL" id="WIGO01000046">
    <property type="protein sequence ID" value="KAF6834711.1"/>
    <property type="molecule type" value="Genomic_DNA"/>
</dbReference>
<dbReference type="InterPro" id="IPR049892">
    <property type="entry name" value="AA9"/>
</dbReference>
<dbReference type="PANTHER" id="PTHR33353">
    <property type="entry name" value="PUTATIVE (AFU_ORTHOLOGUE AFUA_1G12560)-RELATED"/>
    <property type="match status" value="1"/>
</dbReference>
<evidence type="ECO:0000313" key="16">
    <source>
        <dbReference type="Proteomes" id="UP000654918"/>
    </source>
</evidence>
<keyword evidence="6" id="KW-1015">Disulfide bond</keyword>
<evidence type="ECO:0000256" key="3">
    <source>
        <dbReference type="ARBA" id="ARBA00022525"/>
    </source>
</evidence>
<feature type="compositionally biased region" description="Low complexity" evidence="12">
    <location>
        <begin position="275"/>
        <end position="293"/>
    </location>
</feature>
<dbReference type="GO" id="GO:0016787">
    <property type="term" value="F:hydrolase activity"/>
    <property type="evidence" value="ECO:0007669"/>
    <property type="project" value="UniProtKB-KW"/>
</dbReference>
<protein>
    <recommendedName>
        <fullName evidence="11">lytic cellulose monooxygenase (C4-dehydrogenating)</fullName>
        <ecNumber evidence="11">1.14.99.56</ecNumber>
    </recommendedName>
</protein>
<name>A0A8H6KP42_9PEZI</name>
<dbReference type="AlphaFoldDB" id="A0A8H6KP42"/>
<sequence length="319" mass="33266">MSSFKNTVALVGAFATSALAHGLVQNYTMDGVDVPGWNLNYYYQKVNGQTPPVIPAWSSENLDNGFIDGTGYKTSDINCHKKAAPGGSYGKVAAGGEVVFKWTAWPESHVGPVLTYAAKCDGECTSADPATLKWVKIDNAGYDESGKGWAAAELIKNNNEWPVTIPSNLAAGKYVLRHEIIAMHGAGSENGAQNYPFCVNVEITGSGTENPEGVLGTELYTPTDAGILFNPYTTITNYVPPGPALFGPGSGFGKQEAGAGSGSGSAPAPAPSTPTTPGNTTSPAVPSAAPTAAADEDDEGCASKAARRHARDLYKHRRH</sequence>
<accession>A0A8H6KP42</accession>
<evidence type="ECO:0000256" key="11">
    <source>
        <dbReference type="ARBA" id="ARBA00047174"/>
    </source>
</evidence>
<evidence type="ECO:0000256" key="9">
    <source>
        <dbReference type="ARBA" id="ARBA00044502"/>
    </source>
</evidence>
<dbReference type="Gene3D" id="2.70.50.70">
    <property type="match status" value="1"/>
</dbReference>
<evidence type="ECO:0000256" key="13">
    <source>
        <dbReference type="SAM" id="SignalP"/>
    </source>
</evidence>
<dbReference type="InterPro" id="IPR005103">
    <property type="entry name" value="AA9_LPMO"/>
</dbReference>
<keyword evidence="15" id="KW-0378">Hydrolase</keyword>
<keyword evidence="5" id="KW-0136">Cellulose degradation</keyword>
<keyword evidence="7" id="KW-0119">Carbohydrate metabolism</keyword>
<dbReference type="Proteomes" id="UP000654918">
    <property type="component" value="Unassembled WGS sequence"/>
</dbReference>
<evidence type="ECO:0000256" key="10">
    <source>
        <dbReference type="ARBA" id="ARBA00045077"/>
    </source>
</evidence>
<evidence type="ECO:0000256" key="6">
    <source>
        <dbReference type="ARBA" id="ARBA00023157"/>
    </source>
</evidence>
<evidence type="ECO:0000256" key="1">
    <source>
        <dbReference type="ARBA" id="ARBA00001973"/>
    </source>
</evidence>
<proteinExistence type="inferred from homology"/>
<dbReference type="GO" id="GO:0030245">
    <property type="term" value="P:cellulose catabolic process"/>
    <property type="evidence" value="ECO:0007669"/>
    <property type="project" value="UniProtKB-KW"/>
</dbReference>
<dbReference type="CDD" id="cd21175">
    <property type="entry name" value="LPMO_AA9"/>
    <property type="match status" value="1"/>
</dbReference>
<dbReference type="GO" id="GO:0005576">
    <property type="term" value="C:extracellular region"/>
    <property type="evidence" value="ECO:0007669"/>
    <property type="project" value="UniProtKB-SubCell"/>
</dbReference>
<feature type="domain" description="Auxiliary Activity family 9 catalytic" evidence="14">
    <location>
        <begin position="21"/>
        <end position="236"/>
    </location>
</feature>
<dbReference type="EC" id="1.14.99.56" evidence="11"/>
<reference evidence="15" key="1">
    <citation type="journal article" date="2020" name="Phytopathology">
        <title>Genome Sequence Resources of Colletotrichum truncatum, C. plurivorum, C. musicola, and C. sojae: Four Species Pathogenic to Soybean (Glycine max).</title>
        <authorList>
            <person name="Rogerio F."/>
            <person name="Boufleur T.R."/>
            <person name="Ciampi-Guillardi M."/>
            <person name="Sukno S.A."/>
            <person name="Thon M.R."/>
            <person name="Massola Junior N.S."/>
            <person name="Baroncelli R."/>
        </authorList>
    </citation>
    <scope>NUCLEOTIDE SEQUENCE</scope>
    <source>
        <strain evidence="15">LFN00145</strain>
    </source>
</reference>
<comment type="subcellular location">
    <subcellularLocation>
        <location evidence="2">Secreted</location>
    </subcellularLocation>
</comment>
<keyword evidence="8" id="KW-0624">Polysaccharide degradation</keyword>
<evidence type="ECO:0000259" key="14">
    <source>
        <dbReference type="Pfam" id="PF03443"/>
    </source>
</evidence>
<feature type="chain" id="PRO_5034946824" description="lytic cellulose monooxygenase (C4-dehydrogenating)" evidence="13">
    <location>
        <begin position="21"/>
        <end position="319"/>
    </location>
</feature>
<dbReference type="Pfam" id="PF03443">
    <property type="entry name" value="AA9"/>
    <property type="match status" value="1"/>
</dbReference>
<dbReference type="PANTHER" id="PTHR33353:SF34">
    <property type="entry name" value="ENDO-BETA-1,4-GLUCANASE D"/>
    <property type="match status" value="1"/>
</dbReference>
<evidence type="ECO:0000256" key="2">
    <source>
        <dbReference type="ARBA" id="ARBA00004613"/>
    </source>
</evidence>
<evidence type="ECO:0000313" key="15">
    <source>
        <dbReference type="EMBL" id="KAF6834711.1"/>
    </source>
</evidence>
<keyword evidence="4 13" id="KW-0732">Signal</keyword>